<name>A0A4Y2VPP0_ARAVE</name>
<proteinExistence type="predicted"/>
<evidence type="ECO:0000313" key="3">
    <source>
        <dbReference type="Proteomes" id="UP000499080"/>
    </source>
</evidence>
<sequence>MGDWWKPHAGVDEGNFSMFLAQADKALKHFWDKCYNPVPVGKRAMHPKMTREPRNTTNEPKPYKPLHHPHRTDHWTNCQTMPNSRSRHL</sequence>
<dbReference type="AlphaFoldDB" id="A0A4Y2VPP0"/>
<evidence type="ECO:0000313" key="2">
    <source>
        <dbReference type="EMBL" id="GBO26591.1"/>
    </source>
</evidence>
<dbReference type="Proteomes" id="UP000499080">
    <property type="component" value="Unassembled WGS sequence"/>
</dbReference>
<organism evidence="2 3">
    <name type="scientific">Araneus ventricosus</name>
    <name type="common">Orbweaver spider</name>
    <name type="synonym">Epeira ventricosa</name>
    <dbReference type="NCBI Taxonomy" id="182803"/>
    <lineage>
        <taxon>Eukaryota</taxon>
        <taxon>Metazoa</taxon>
        <taxon>Ecdysozoa</taxon>
        <taxon>Arthropoda</taxon>
        <taxon>Chelicerata</taxon>
        <taxon>Arachnida</taxon>
        <taxon>Araneae</taxon>
        <taxon>Araneomorphae</taxon>
        <taxon>Entelegynae</taxon>
        <taxon>Araneoidea</taxon>
        <taxon>Araneidae</taxon>
        <taxon>Araneus</taxon>
    </lineage>
</organism>
<gene>
    <name evidence="2" type="ORF">AVEN_133082_1</name>
</gene>
<protein>
    <submittedName>
        <fullName evidence="2">Uncharacterized protein</fullName>
    </submittedName>
</protein>
<dbReference type="EMBL" id="BGPR01049593">
    <property type="protein sequence ID" value="GBO26591.1"/>
    <property type="molecule type" value="Genomic_DNA"/>
</dbReference>
<feature type="compositionally biased region" description="Polar residues" evidence="1">
    <location>
        <begin position="75"/>
        <end position="89"/>
    </location>
</feature>
<evidence type="ECO:0000256" key="1">
    <source>
        <dbReference type="SAM" id="MobiDB-lite"/>
    </source>
</evidence>
<reference evidence="2 3" key="1">
    <citation type="journal article" date="2019" name="Sci. Rep.">
        <title>Orb-weaving spider Araneus ventricosus genome elucidates the spidroin gene catalogue.</title>
        <authorList>
            <person name="Kono N."/>
            <person name="Nakamura H."/>
            <person name="Ohtoshi R."/>
            <person name="Moran D.A.P."/>
            <person name="Shinohara A."/>
            <person name="Yoshida Y."/>
            <person name="Fujiwara M."/>
            <person name="Mori M."/>
            <person name="Tomita M."/>
            <person name="Arakawa K."/>
        </authorList>
    </citation>
    <scope>NUCLEOTIDE SEQUENCE [LARGE SCALE GENOMIC DNA]</scope>
</reference>
<accession>A0A4Y2VPP0</accession>
<comment type="caution">
    <text evidence="2">The sequence shown here is derived from an EMBL/GenBank/DDBJ whole genome shotgun (WGS) entry which is preliminary data.</text>
</comment>
<keyword evidence="3" id="KW-1185">Reference proteome</keyword>
<feature type="region of interest" description="Disordered" evidence="1">
    <location>
        <begin position="41"/>
        <end position="89"/>
    </location>
</feature>